<evidence type="ECO:0000313" key="6">
    <source>
        <dbReference type="Proteomes" id="UP000605846"/>
    </source>
</evidence>
<dbReference type="GO" id="GO:0000324">
    <property type="term" value="C:fungal-type vacuole"/>
    <property type="evidence" value="ECO:0007669"/>
    <property type="project" value="TreeGrafter"/>
</dbReference>
<evidence type="ECO:0000256" key="3">
    <source>
        <dbReference type="ARBA" id="ARBA00023180"/>
    </source>
</evidence>
<comment type="caution">
    <text evidence="5">The sequence shown here is derived from an EMBL/GenBank/DDBJ whole genome shotgun (WGS) entry which is preliminary data.</text>
</comment>
<keyword evidence="4" id="KW-0645">Protease</keyword>
<sequence length="468" mass="51802">MLLSRFSRILSVSLAIYASISVCAAAPTIDTDENGIQYQTYVSKTKPEQKLQFLQPKLCDPSVVQYSGYLDIGTNEHYFFWFFESRNNPDTAPLTAWLNGGPGCSSMIGLWQELGPCRVSDDGSQAVFNPNSWNIHSNLLFFDQPDGVGFSYGTDNVYSTKDGAPLAYDFIQLFYEAFPKYSKLPFHLFGESYGGHYIPGYADYILKQNKALGQNGSSSKKYIPLQSIGVGNGWTDPLVQYNYTAKMACDSSYGSVLPQKYCDLMVQNYPQCAQLVQQCYNTGSNDDCINAANYCGNNVEGLYDYANRSYYDVRAPPQDGPPSTYQDFLNSASTRKAIGARTQYVECSNQAGGKFGYTGDNTRNYAPAIADILNSGLQVLLYAGDADYICNWYGNYAWSSQLKFAGSNEYQSKSMQAWTLDGNEVGQVQQGGNLTFVRVYGAGHEVPYYKGEAALAMFDNAINGKSFN</sequence>
<evidence type="ECO:0000256" key="1">
    <source>
        <dbReference type="ARBA" id="ARBA00009431"/>
    </source>
</evidence>
<keyword evidence="6" id="KW-1185">Reference proteome</keyword>
<dbReference type="Proteomes" id="UP000605846">
    <property type="component" value="Unassembled WGS sequence"/>
</dbReference>
<dbReference type="GO" id="GO:0004185">
    <property type="term" value="F:serine-type carboxypeptidase activity"/>
    <property type="evidence" value="ECO:0007669"/>
    <property type="project" value="UniProtKB-UniRule"/>
</dbReference>
<gene>
    <name evidence="5" type="ORF">EC973_002483</name>
</gene>
<dbReference type="InterPro" id="IPR018202">
    <property type="entry name" value="Ser_caboxypep_ser_AS"/>
</dbReference>
<dbReference type="PRINTS" id="PR00724">
    <property type="entry name" value="CRBOXYPTASEC"/>
</dbReference>
<dbReference type="PANTHER" id="PTHR11802:SF64">
    <property type="entry name" value="CARBOXYPEPTIDASE"/>
    <property type="match status" value="1"/>
</dbReference>
<dbReference type="Gene3D" id="1.10.287.410">
    <property type="match status" value="1"/>
</dbReference>
<protein>
    <recommendedName>
        <fullName evidence="4">Carboxypeptidase</fullName>
        <ecNumber evidence="4">3.4.16.-</ecNumber>
    </recommendedName>
</protein>
<comment type="similarity">
    <text evidence="1 4">Belongs to the peptidase S10 family.</text>
</comment>
<dbReference type="PROSITE" id="PS00131">
    <property type="entry name" value="CARBOXYPEPT_SER_SER"/>
    <property type="match status" value="1"/>
</dbReference>
<evidence type="ECO:0000313" key="5">
    <source>
        <dbReference type="EMBL" id="KAF7730240.1"/>
    </source>
</evidence>
<keyword evidence="3" id="KW-0325">Glycoprotein</keyword>
<dbReference type="Gene3D" id="3.40.50.1820">
    <property type="entry name" value="alpha/beta hydrolase"/>
    <property type="match status" value="1"/>
</dbReference>
<dbReference type="InterPro" id="IPR029058">
    <property type="entry name" value="AB_hydrolase_fold"/>
</dbReference>
<dbReference type="InterPro" id="IPR001563">
    <property type="entry name" value="Peptidase_S10"/>
</dbReference>
<feature type="chain" id="PRO_5034447480" description="Carboxypeptidase" evidence="4">
    <location>
        <begin position="26"/>
        <end position="468"/>
    </location>
</feature>
<proteinExistence type="inferred from homology"/>
<dbReference type="Pfam" id="PF00450">
    <property type="entry name" value="Peptidase_S10"/>
    <property type="match status" value="1"/>
</dbReference>
<dbReference type="AlphaFoldDB" id="A0A8H7ERX2"/>
<keyword evidence="4" id="KW-0378">Hydrolase</keyword>
<dbReference type="OrthoDB" id="443318at2759"/>
<organism evidence="5 6">
    <name type="scientific">Apophysomyces ossiformis</name>
    <dbReference type="NCBI Taxonomy" id="679940"/>
    <lineage>
        <taxon>Eukaryota</taxon>
        <taxon>Fungi</taxon>
        <taxon>Fungi incertae sedis</taxon>
        <taxon>Mucoromycota</taxon>
        <taxon>Mucoromycotina</taxon>
        <taxon>Mucoromycetes</taxon>
        <taxon>Mucorales</taxon>
        <taxon>Mucorineae</taxon>
        <taxon>Mucoraceae</taxon>
        <taxon>Apophysomyces</taxon>
    </lineage>
</organism>
<dbReference type="PANTHER" id="PTHR11802">
    <property type="entry name" value="SERINE PROTEASE FAMILY S10 SERINE CARBOXYPEPTIDASE"/>
    <property type="match status" value="1"/>
</dbReference>
<dbReference type="EC" id="3.4.16.-" evidence="4"/>
<reference evidence="5" key="1">
    <citation type="submission" date="2020-01" db="EMBL/GenBank/DDBJ databases">
        <title>Genome Sequencing of Three Apophysomyces-Like Fungal Strains Confirms a Novel Fungal Genus in the Mucoromycota with divergent Burkholderia-like Endosymbiotic Bacteria.</title>
        <authorList>
            <person name="Stajich J.E."/>
            <person name="Macias A.M."/>
            <person name="Carter-House D."/>
            <person name="Lovett B."/>
            <person name="Kasson L.R."/>
            <person name="Berry K."/>
            <person name="Grigoriev I."/>
            <person name="Chang Y."/>
            <person name="Spatafora J."/>
            <person name="Kasson M.T."/>
        </authorList>
    </citation>
    <scope>NUCLEOTIDE SEQUENCE</scope>
    <source>
        <strain evidence="5">NRRL A-21654</strain>
    </source>
</reference>
<accession>A0A8H7ERX2</accession>
<name>A0A8H7ERX2_9FUNG</name>
<evidence type="ECO:0000256" key="4">
    <source>
        <dbReference type="RuleBase" id="RU361156"/>
    </source>
</evidence>
<dbReference type="EMBL" id="JABAYA010000017">
    <property type="protein sequence ID" value="KAF7730240.1"/>
    <property type="molecule type" value="Genomic_DNA"/>
</dbReference>
<dbReference type="SUPFAM" id="SSF53474">
    <property type="entry name" value="alpha/beta-Hydrolases"/>
    <property type="match status" value="1"/>
</dbReference>
<keyword evidence="2 4" id="KW-0121">Carboxypeptidase</keyword>
<evidence type="ECO:0000256" key="2">
    <source>
        <dbReference type="ARBA" id="ARBA00022645"/>
    </source>
</evidence>
<dbReference type="GO" id="GO:0006508">
    <property type="term" value="P:proteolysis"/>
    <property type="evidence" value="ECO:0007669"/>
    <property type="project" value="UniProtKB-KW"/>
</dbReference>
<keyword evidence="4" id="KW-0732">Signal</keyword>
<feature type="signal peptide" evidence="4">
    <location>
        <begin position="1"/>
        <end position="25"/>
    </location>
</feature>